<evidence type="ECO:0000259" key="1">
    <source>
        <dbReference type="Pfam" id="PF04149"/>
    </source>
</evidence>
<dbReference type="InterPro" id="IPR007278">
    <property type="entry name" value="DUF397"/>
</dbReference>
<feature type="domain" description="DUF397" evidence="1">
    <location>
        <begin position="25"/>
        <end position="75"/>
    </location>
</feature>
<dbReference type="EMBL" id="BAABCM010000005">
    <property type="protein sequence ID" value="GAA3818881.1"/>
    <property type="molecule type" value="Genomic_DNA"/>
</dbReference>
<dbReference type="Pfam" id="PF04149">
    <property type="entry name" value="DUF397"/>
    <property type="match status" value="1"/>
</dbReference>
<keyword evidence="3" id="KW-1185">Reference proteome</keyword>
<gene>
    <name evidence="2" type="ORF">GCM10022380_42020</name>
</gene>
<name>A0ABP7IHX0_9PSEU</name>
<reference evidence="3" key="1">
    <citation type="journal article" date="2019" name="Int. J. Syst. Evol. Microbiol.">
        <title>The Global Catalogue of Microorganisms (GCM) 10K type strain sequencing project: providing services to taxonomists for standard genome sequencing and annotation.</title>
        <authorList>
            <consortium name="The Broad Institute Genomics Platform"/>
            <consortium name="The Broad Institute Genome Sequencing Center for Infectious Disease"/>
            <person name="Wu L."/>
            <person name="Ma J."/>
        </authorList>
    </citation>
    <scope>NUCLEOTIDE SEQUENCE [LARGE SCALE GENOMIC DNA]</scope>
    <source>
        <strain evidence="3">JCM 17017</strain>
    </source>
</reference>
<sequence length="81" mass="8505">MSRTNVCLGSEERGEMSHVEPFAPVWRKSSHSGGGNDCVEVAMIAGGVGVRDSKNPAAGELHVSAESWRGLLRAVGALDRA</sequence>
<evidence type="ECO:0000313" key="3">
    <source>
        <dbReference type="Proteomes" id="UP001501624"/>
    </source>
</evidence>
<evidence type="ECO:0000313" key="2">
    <source>
        <dbReference type="EMBL" id="GAA3818881.1"/>
    </source>
</evidence>
<comment type="caution">
    <text evidence="2">The sequence shown here is derived from an EMBL/GenBank/DDBJ whole genome shotgun (WGS) entry which is preliminary data.</text>
</comment>
<proteinExistence type="predicted"/>
<accession>A0ABP7IHX0</accession>
<protein>
    <recommendedName>
        <fullName evidence="1">DUF397 domain-containing protein</fullName>
    </recommendedName>
</protein>
<organism evidence="2 3">
    <name type="scientific">Amycolatopsis tucumanensis</name>
    <dbReference type="NCBI Taxonomy" id="401106"/>
    <lineage>
        <taxon>Bacteria</taxon>
        <taxon>Bacillati</taxon>
        <taxon>Actinomycetota</taxon>
        <taxon>Actinomycetes</taxon>
        <taxon>Pseudonocardiales</taxon>
        <taxon>Pseudonocardiaceae</taxon>
        <taxon>Amycolatopsis</taxon>
    </lineage>
</organism>
<dbReference type="Proteomes" id="UP001501624">
    <property type="component" value="Unassembled WGS sequence"/>
</dbReference>